<protein>
    <submittedName>
        <fullName evidence="2">Export ABC transporter</fullName>
    </submittedName>
</protein>
<keyword evidence="1" id="KW-1133">Transmembrane helix</keyword>
<proteinExistence type="predicted"/>
<dbReference type="Proteomes" id="UP000006454">
    <property type="component" value="Unassembled WGS sequence"/>
</dbReference>
<organism evidence="2 3">
    <name type="scientific">Fusobacterium vincentii ATCC 49256</name>
    <dbReference type="NCBI Taxonomy" id="209882"/>
    <lineage>
        <taxon>Bacteria</taxon>
        <taxon>Fusobacteriati</taxon>
        <taxon>Fusobacteriota</taxon>
        <taxon>Fusobacteriia</taxon>
        <taxon>Fusobacteriales</taxon>
        <taxon>Fusobacteriaceae</taxon>
        <taxon>Fusobacterium</taxon>
    </lineage>
</organism>
<evidence type="ECO:0000313" key="2">
    <source>
        <dbReference type="EMBL" id="EAA24509.1"/>
    </source>
</evidence>
<evidence type="ECO:0000313" key="3">
    <source>
        <dbReference type="Proteomes" id="UP000006454"/>
    </source>
</evidence>
<name>Q7P6V0_FUSVC</name>
<feature type="transmembrane region" description="Helical" evidence="1">
    <location>
        <begin position="26"/>
        <end position="56"/>
    </location>
</feature>
<keyword evidence="1" id="KW-0472">Membrane</keyword>
<accession>Q7P6V0</accession>
<sequence length="110" mass="12660">MKIMKNRSTFNIVSNLLRLLDSLWKFMTIAVSTGVIGFIFSFCITLFGAYAFLSIIPATKDSLKYVFGGGYSTQTYFYAMIFCGFFRAILHYLEHLQSLYSFSYFGRNKS</sequence>
<keyword evidence="1" id="KW-0812">Transmembrane</keyword>
<dbReference type="AlphaFoldDB" id="Q7P6V0"/>
<feature type="transmembrane region" description="Helical" evidence="1">
    <location>
        <begin position="76"/>
        <end position="93"/>
    </location>
</feature>
<gene>
    <name evidence="2" type="ORF">FNV1590</name>
</gene>
<dbReference type="EMBL" id="AABF01000027">
    <property type="protein sequence ID" value="EAA24509.1"/>
    <property type="molecule type" value="Genomic_DNA"/>
</dbReference>
<comment type="caution">
    <text evidence="2">The sequence shown here is derived from an EMBL/GenBank/DDBJ whole genome shotgun (WGS) entry which is preliminary data.</text>
</comment>
<evidence type="ECO:0000256" key="1">
    <source>
        <dbReference type="SAM" id="Phobius"/>
    </source>
</evidence>
<reference evidence="2 3" key="1">
    <citation type="journal article" date="2003" name="Genome Res.">
        <title>Genome analysis of F. nucleatum sub spp vincentii and its comparison with the genome of F. nucleatum ATCC 25586.</title>
        <authorList>
            <person name="Kapatral V."/>
            <person name="Ivanova N."/>
            <person name="Anderson I."/>
            <person name="Reznik G."/>
            <person name="Bhattacharyya A."/>
            <person name="Gardner W.L."/>
            <person name="Mikhailova N."/>
            <person name="Lapidus A."/>
            <person name="Larsen N."/>
            <person name="D'Souza M."/>
            <person name="Walunas T."/>
            <person name="Haselkorn R."/>
            <person name="Overbeek R."/>
            <person name="Kyrpides N."/>
        </authorList>
    </citation>
    <scope>NUCLEOTIDE SEQUENCE [LARGE SCALE GENOMIC DNA]</scope>
    <source>
        <strain evidence="2 3">ATCC 49256</strain>
    </source>
</reference>